<dbReference type="InParanoid" id="A0A1J7JK84"/>
<dbReference type="STRING" id="1408157.A0A1J7JK84"/>
<sequence>MTTPRSSDEGADLVNPPFDNLLNFRDVGETINSFLGRKLVRNSLIYRSARPDDATLADRRRLKEEFGIKTVMDLRTKTEHLNAAKKRRAELNLVPVAHAKSNAAAAEPLQIPGITYREIKLTGKNFERHLLKQLSWPSFLNLIFLFVFGFRMKAIAILGREVMLPRGLVGLGLDTLDHCGPEINEALETFLDPSRLPVLIHCTQGKDRTGIVVLLALMIIGVPPQAIDYDYQLSDKELQPEKASRLAEIREIGLSDEFGDTAKDMIDKVARHLDTRYGSLDSYLDGIGFGQDKREKLRDTLAY</sequence>
<dbReference type="Proteomes" id="UP000182658">
    <property type="component" value="Unassembled WGS sequence"/>
</dbReference>
<dbReference type="PROSITE" id="PS00383">
    <property type="entry name" value="TYR_PHOSPHATASE_1"/>
    <property type="match status" value="1"/>
</dbReference>
<gene>
    <name evidence="2" type="ORF">CONLIGDRAFT_714625</name>
</gene>
<dbReference type="GO" id="GO:0004721">
    <property type="term" value="F:phosphoprotein phosphatase activity"/>
    <property type="evidence" value="ECO:0007669"/>
    <property type="project" value="InterPro"/>
</dbReference>
<name>A0A1J7JK84_9PEZI</name>
<dbReference type="InterPro" id="IPR029021">
    <property type="entry name" value="Prot-tyrosine_phosphatase-like"/>
</dbReference>
<dbReference type="PANTHER" id="PTHR31126">
    <property type="entry name" value="TYROSINE-PROTEIN PHOSPHATASE"/>
    <property type="match status" value="1"/>
</dbReference>
<dbReference type="OrthoDB" id="9988524at2759"/>
<evidence type="ECO:0000313" key="2">
    <source>
        <dbReference type="EMBL" id="OIW30248.1"/>
    </source>
</evidence>
<dbReference type="Pfam" id="PF13350">
    <property type="entry name" value="Y_phosphatase3"/>
    <property type="match status" value="2"/>
</dbReference>
<accession>A0A1J7JK84</accession>
<keyword evidence="3" id="KW-1185">Reference proteome</keyword>
<reference evidence="2 3" key="1">
    <citation type="submission" date="2016-10" db="EMBL/GenBank/DDBJ databases">
        <title>Draft genome sequence of Coniochaeta ligniaria NRRL30616, a lignocellulolytic fungus for bioabatement of inhibitors in plant biomass hydrolysates.</title>
        <authorList>
            <consortium name="DOE Joint Genome Institute"/>
            <person name="Jimenez D.J."/>
            <person name="Hector R.E."/>
            <person name="Riley R."/>
            <person name="Sun H."/>
            <person name="Grigoriev I.V."/>
            <person name="Van Elsas J.D."/>
            <person name="Nichols N.N."/>
        </authorList>
    </citation>
    <scope>NUCLEOTIDE SEQUENCE [LARGE SCALE GENOMIC DNA]</scope>
    <source>
        <strain evidence="2 3">NRRL 30616</strain>
    </source>
</reference>
<dbReference type="PROSITE" id="PS50056">
    <property type="entry name" value="TYR_PHOSPHATASE_2"/>
    <property type="match status" value="1"/>
</dbReference>
<evidence type="ECO:0000313" key="3">
    <source>
        <dbReference type="Proteomes" id="UP000182658"/>
    </source>
</evidence>
<dbReference type="SUPFAM" id="SSF52799">
    <property type="entry name" value="(Phosphotyrosine protein) phosphatases II"/>
    <property type="match status" value="1"/>
</dbReference>
<dbReference type="InterPro" id="IPR026893">
    <property type="entry name" value="Tyr/Ser_Pase_IphP-type"/>
</dbReference>
<evidence type="ECO:0000259" key="1">
    <source>
        <dbReference type="PROSITE" id="PS50056"/>
    </source>
</evidence>
<proteinExistence type="predicted"/>
<protein>
    <recommendedName>
        <fullName evidence="1">Tyrosine specific protein phosphatases domain-containing protein</fullName>
    </recommendedName>
</protein>
<dbReference type="InterPro" id="IPR016130">
    <property type="entry name" value="Tyr_Pase_AS"/>
</dbReference>
<dbReference type="EMBL" id="KV875097">
    <property type="protein sequence ID" value="OIW30248.1"/>
    <property type="molecule type" value="Genomic_DNA"/>
</dbReference>
<feature type="domain" description="Tyrosine specific protein phosphatases" evidence="1">
    <location>
        <begin position="181"/>
        <end position="228"/>
    </location>
</feature>
<organism evidence="2 3">
    <name type="scientific">Coniochaeta ligniaria NRRL 30616</name>
    <dbReference type="NCBI Taxonomy" id="1408157"/>
    <lineage>
        <taxon>Eukaryota</taxon>
        <taxon>Fungi</taxon>
        <taxon>Dikarya</taxon>
        <taxon>Ascomycota</taxon>
        <taxon>Pezizomycotina</taxon>
        <taxon>Sordariomycetes</taxon>
        <taxon>Sordariomycetidae</taxon>
        <taxon>Coniochaetales</taxon>
        <taxon>Coniochaetaceae</taxon>
        <taxon>Coniochaeta</taxon>
    </lineage>
</organism>
<dbReference type="PANTHER" id="PTHR31126:SF10">
    <property type="entry name" value="PROTEIN PHOSPHATASE, PUTATIVE (AFU_ORTHOLOGUE AFUA_6G06650)-RELATED"/>
    <property type="match status" value="1"/>
</dbReference>
<dbReference type="AlphaFoldDB" id="A0A1J7JK84"/>
<dbReference type="Gene3D" id="3.90.190.10">
    <property type="entry name" value="Protein tyrosine phosphatase superfamily"/>
    <property type="match status" value="1"/>
</dbReference>
<dbReference type="InterPro" id="IPR000387">
    <property type="entry name" value="Tyr_Pase_dom"/>
</dbReference>